<accession>A0A2H0BWP9</accession>
<evidence type="ECO:0000313" key="2">
    <source>
        <dbReference type="Proteomes" id="UP000231246"/>
    </source>
</evidence>
<dbReference type="GO" id="GO:0015421">
    <property type="term" value="F:ABC-type oligopeptide transporter activity"/>
    <property type="evidence" value="ECO:0007669"/>
    <property type="project" value="TreeGrafter"/>
</dbReference>
<dbReference type="AlphaFoldDB" id="A0A2H0BWP9"/>
<dbReference type="InterPro" id="IPR039421">
    <property type="entry name" value="Type_1_exporter"/>
</dbReference>
<evidence type="ECO:0008006" key="3">
    <source>
        <dbReference type="Google" id="ProtNLM"/>
    </source>
</evidence>
<dbReference type="PANTHER" id="PTHR43394:SF1">
    <property type="entry name" value="ATP-BINDING CASSETTE SUB-FAMILY B MEMBER 10, MITOCHONDRIAL"/>
    <property type="match status" value="1"/>
</dbReference>
<dbReference type="Gene3D" id="3.40.50.300">
    <property type="entry name" value="P-loop containing nucleotide triphosphate hydrolases"/>
    <property type="match status" value="2"/>
</dbReference>
<name>A0A2H0BWP9_9BACT</name>
<dbReference type="Proteomes" id="UP000231246">
    <property type="component" value="Unassembled WGS sequence"/>
</dbReference>
<proteinExistence type="predicted"/>
<dbReference type="EMBL" id="PCTA01000003">
    <property type="protein sequence ID" value="PIP62105.1"/>
    <property type="molecule type" value="Genomic_DNA"/>
</dbReference>
<sequence length="95" mass="10681">MTVSENIAIGKIKDIQNKPLIRKAALMSGANQFIEKLPKKYQQILGNAFANGEQLSIEIIVLKDGAIIERGTHDELYLKNGEYAQMFNLQAEVYK</sequence>
<protein>
    <recommendedName>
        <fullName evidence="3">ABC transporter ATP-binding protein</fullName>
    </recommendedName>
</protein>
<comment type="caution">
    <text evidence="1">The sequence shown here is derived from an EMBL/GenBank/DDBJ whole genome shotgun (WGS) entry which is preliminary data.</text>
</comment>
<gene>
    <name evidence="1" type="ORF">COW99_00265</name>
</gene>
<evidence type="ECO:0000313" key="1">
    <source>
        <dbReference type="EMBL" id="PIP62105.1"/>
    </source>
</evidence>
<dbReference type="SUPFAM" id="SSF52540">
    <property type="entry name" value="P-loop containing nucleoside triphosphate hydrolases"/>
    <property type="match status" value="1"/>
</dbReference>
<organism evidence="1 2">
    <name type="scientific">Candidatus Roizmanbacteria bacterium CG22_combo_CG10-13_8_21_14_all_38_20</name>
    <dbReference type="NCBI Taxonomy" id="1974862"/>
    <lineage>
        <taxon>Bacteria</taxon>
        <taxon>Candidatus Roizmaniibacteriota</taxon>
    </lineage>
</organism>
<reference evidence="1 2" key="1">
    <citation type="submission" date="2017-09" db="EMBL/GenBank/DDBJ databases">
        <title>Depth-based differentiation of microbial function through sediment-hosted aquifers and enrichment of novel symbionts in the deep terrestrial subsurface.</title>
        <authorList>
            <person name="Probst A.J."/>
            <person name="Ladd B."/>
            <person name="Jarett J.K."/>
            <person name="Geller-Mcgrath D.E."/>
            <person name="Sieber C.M."/>
            <person name="Emerson J.B."/>
            <person name="Anantharaman K."/>
            <person name="Thomas B.C."/>
            <person name="Malmstrom R."/>
            <person name="Stieglmeier M."/>
            <person name="Klingl A."/>
            <person name="Woyke T."/>
            <person name="Ryan C.M."/>
            <person name="Banfield J.F."/>
        </authorList>
    </citation>
    <scope>NUCLEOTIDE SEQUENCE [LARGE SCALE GENOMIC DNA]</scope>
    <source>
        <strain evidence="1">CG22_combo_CG10-13_8_21_14_all_38_20</strain>
    </source>
</reference>
<dbReference type="PANTHER" id="PTHR43394">
    <property type="entry name" value="ATP-DEPENDENT PERMEASE MDL1, MITOCHONDRIAL"/>
    <property type="match status" value="1"/>
</dbReference>
<dbReference type="InterPro" id="IPR027417">
    <property type="entry name" value="P-loop_NTPase"/>
</dbReference>